<comment type="caution">
    <text evidence="1">The sequence shown here is derived from an EMBL/GenBank/DDBJ whole genome shotgun (WGS) entry which is preliminary data.</text>
</comment>
<proteinExistence type="predicted"/>
<reference evidence="1" key="1">
    <citation type="journal article" date="2015" name="Nature">
        <title>Complex archaea that bridge the gap between prokaryotes and eukaryotes.</title>
        <authorList>
            <person name="Spang A."/>
            <person name="Saw J.H."/>
            <person name="Jorgensen S.L."/>
            <person name="Zaremba-Niedzwiedzka K."/>
            <person name="Martijn J."/>
            <person name="Lind A.E."/>
            <person name="van Eijk R."/>
            <person name="Schleper C."/>
            <person name="Guy L."/>
            <person name="Ettema T.J."/>
        </authorList>
    </citation>
    <scope>NUCLEOTIDE SEQUENCE</scope>
</reference>
<sequence>MTLFDFNRNSEIEDSGWEVNTLQPPLKFKDVLNDFKIHWISYMKLYSSFSKSLVFLILRIFQRFSYNFGWVKSKRDYWRNQNER</sequence>
<gene>
    <name evidence="1" type="ORF">LCGC14_2401640</name>
</gene>
<dbReference type="AlphaFoldDB" id="A0A0F9BVB1"/>
<accession>A0A0F9BVB1</accession>
<evidence type="ECO:0000313" key="1">
    <source>
        <dbReference type="EMBL" id="KKL25804.1"/>
    </source>
</evidence>
<dbReference type="EMBL" id="LAZR01036077">
    <property type="protein sequence ID" value="KKL25804.1"/>
    <property type="molecule type" value="Genomic_DNA"/>
</dbReference>
<organism evidence="1">
    <name type="scientific">marine sediment metagenome</name>
    <dbReference type="NCBI Taxonomy" id="412755"/>
    <lineage>
        <taxon>unclassified sequences</taxon>
        <taxon>metagenomes</taxon>
        <taxon>ecological metagenomes</taxon>
    </lineage>
</organism>
<protein>
    <submittedName>
        <fullName evidence="1">Uncharacterized protein</fullName>
    </submittedName>
</protein>
<name>A0A0F9BVB1_9ZZZZ</name>